<name>B3DZL8_METI4</name>
<protein>
    <submittedName>
        <fullName evidence="1">Uncharacterized protein</fullName>
    </submittedName>
</protein>
<evidence type="ECO:0000313" key="1">
    <source>
        <dbReference type="EMBL" id="ACD84203.1"/>
    </source>
</evidence>
<accession>B3DZL8</accession>
<dbReference type="KEGG" id="min:Minf_2149"/>
<reference evidence="1 2" key="1">
    <citation type="journal article" date="2008" name="Biol. Direct">
        <title>Complete genome sequence of the extremely acidophilic methanotroph isolate V4, Methylacidiphilum infernorum, a representative of the bacterial phylum Verrucomicrobia.</title>
        <authorList>
            <person name="Hou S."/>
            <person name="Makarova K.S."/>
            <person name="Saw J.H."/>
            <person name="Senin P."/>
            <person name="Ly B.V."/>
            <person name="Zhou Z."/>
            <person name="Ren Y."/>
            <person name="Wang J."/>
            <person name="Galperin M.Y."/>
            <person name="Omelchenko M.V."/>
            <person name="Wolf Y.I."/>
            <person name="Yutin N."/>
            <person name="Koonin E.V."/>
            <person name="Stott M.B."/>
            <person name="Mountain B.W."/>
            <person name="Crowe M.A."/>
            <person name="Smirnova A.V."/>
            <person name="Dunfield P.F."/>
            <person name="Feng L."/>
            <person name="Wang L."/>
            <person name="Alam M."/>
        </authorList>
    </citation>
    <scope>NUCLEOTIDE SEQUENCE [LARGE SCALE GENOMIC DNA]</scope>
    <source>
        <strain evidence="2">Isolate V4</strain>
    </source>
</reference>
<proteinExistence type="predicted"/>
<dbReference type="Proteomes" id="UP000009149">
    <property type="component" value="Chromosome"/>
</dbReference>
<dbReference type="EMBL" id="CP000975">
    <property type="protein sequence ID" value="ACD84203.1"/>
    <property type="molecule type" value="Genomic_DNA"/>
</dbReference>
<evidence type="ECO:0000313" key="2">
    <source>
        <dbReference type="Proteomes" id="UP000009149"/>
    </source>
</evidence>
<dbReference type="HOGENOM" id="CLU_2683621_0_0_0"/>
<organism evidence="1 2">
    <name type="scientific">Methylacidiphilum infernorum (isolate V4)</name>
    <name type="common">Methylokorus infernorum (strain V4)</name>
    <dbReference type="NCBI Taxonomy" id="481448"/>
    <lineage>
        <taxon>Bacteria</taxon>
        <taxon>Pseudomonadati</taxon>
        <taxon>Verrucomicrobiota</taxon>
        <taxon>Methylacidiphilae</taxon>
        <taxon>Methylacidiphilales</taxon>
        <taxon>Methylacidiphilaceae</taxon>
        <taxon>Methylacidiphilum (ex Ratnadevi et al. 2023)</taxon>
    </lineage>
</organism>
<gene>
    <name evidence="1" type="ordered locus">Minf_2149</name>
</gene>
<dbReference type="AlphaFoldDB" id="B3DZL8"/>
<sequence>MQKGKEDNFFWLAPSYEFHLFASQVVEVGVISLSFQERRFSQVLRTGGTANSIARDFVFLLANILLKKSCQIFL</sequence>